<evidence type="ECO:0008006" key="3">
    <source>
        <dbReference type="Google" id="ProtNLM"/>
    </source>
</evidence>
<dbReference type="OrthoDB" id="1440804at2"/>
<comment type="caution">
    <text evidence="1">The sequence shown here is derived from an EMBL/GenBank/DDBJ whole genome shotgun (WGS) entry which is preliminary data.</text>
</comment>
<evidence type="ECO:0000313" key="1">
    <source>
        <dbReference type="EMBL" id="TDQ73837.1"/>
    </source>
</evidence>
<organism evidence="1 2">
    <name type="scientific">Sphingobacterium yanglingense</name>
    <dbReference type="NCBI Taxonomy" id="1437280"/>
    <lineage>
        <taxon>Bacteria</taxon>
        <taxon>Pseudomonadati</taxon>
        <taxon>Bacteroidota</taxon>
        <taxon>Sphingobacteriia</taxon>
        <taxon>Sphingobacteriales</taxon>
        <taxon>Sphingobacteriaceae</taxon>
        <taxon>Sphingobacterium</taxon>
    </lineage>
</organism>
<protein>
    <recommendedName>
        <fullName evidence="3">RiboL-PSP-HEPN domain-containing protein</fullName>
    </recommendedName>
</protein>
<name>A0A4R6W549_9SPHI</name>
<dbReference type="EMBL" id="SNYV01000018">
    <property type="protein sequence ID" value="TDQ73837.1"/>
    <property type="molecule type" value="Genomic_DNA"/>
</dbReference>
<dbReference type="Proteomes" id="UP000295292">
    <property type="component" value="Unassembled WGS sequence"/>
</dbReference>
<keyword evidence="2" id="KW-1185">Reference proteome</keyword>
<gene>
    <name evidence="1" type="ORF">CLV99_4274</name>
</gene>
<evidence type="ECO:0000313" key="2">
    <source>
        <dbReference type="Proteomes" id="UP000295292"/>
    </source>
</evidence>
<dbReference type="AlphaFoldDB" id="A0A4R6W549"/>
<reference evidence="1 2" key="1">
    <citation type="submission" date="2019-03" db="EMBL/GenBank/DDBJ databases">
        <title>Genomic Encyclopedia of Archaeal and Bacterial Type Strains, Phase II (KMG-II): from individual species to whole genera.</title>
        <authorList>
            <person name="Goeker M."/>
        </authorList>
    </citation>
    <scope>NUCLEOTIDE SEQUENCE [LARGE SCALE GENOMIC DNA]</scope>
    <source>
        <strain evidence="1 2">DSM 28353</strain>
    </source>
</reference>
<dbReference type="RefSeq" id="WP_133586414.1">
    <property type="nucleotide sequence ID" value="NZ_SNYV01000018.1"/>
</dbReference>
<proteinExistence type="predicted"/>
<sequence length="243" mass="28881">MENISKANKASQAFINAGVEFESIERILLYLRVSNSLINEDILKSVKKLTEFNSKLELSYELDAKREEDFLKVNHYERMLSIMMYIRLIDNFESYFKDILSEIVFKNPKVLSSNETEKLDFILSFDDYPSLIKEIASKRIEALFYQNIDNIQKFFKERVGIQIFKEKADDINLLIKQRNLAVHNRSKITKEFIRLFPNKEFVEGMVLKFDFAYIERLIPALYKIINELDYEICAKFDLKEVEY</sequence>
<accession>A0A4R6W549</accession>